<proteinExistence type="predicted"/>
<protein>
    <submittedName>
        <fullName evidence="1">Uncharacterized protein</fullName>
    </submittedName>
</protein>
<evidence type="ECO:0000313" key="2">
    <source>
        <dbReference type="Proteomes" id="UP000700334"/>
    </source>
</evidence>
<sequence length="207" mass="22735">FEPQARSLHKKTKQPLTKNMELSRGLMSSYQSRCVHHHLHDLMEMFRIKKLTLFVHHIECSSRKSGGHQSTQLCGSSDERSGKYGNEVFGNTVQTFLAISSLVGRSSVCTEPLTSVVTLDASQHLITWSSCGQSQKTVAGWPSLPQGLAAPLSPVGSHHMLTLMSEFKALAMGGCTWCLDWNGVAMFSAPSEKHDCNHAAIMPSIRP</sequence>
<feature type="non-terminal residue" evidence="1">
    <location>
        <position position="1"/>
    </location>
</feature>
<dbReference type="Proteomes" id="UP000700334">
    <property type="component" value="Unassembled WGS sequence"/>
</dbReference>
<dbReference type="EMBL" id="JAGFMF010011610">
    <property type="protein sequence ID" value="KAG8519365.1"/>
    <property type="molecule type" value="Genomic_DNA"/>
</dbReference>
<dbReference type="AlphaFoldDB" id="A0A8J6DTK9"/>
<evidence type="ECO:0000313" key="1">
    <source>
        <dbReference type="EMBL" id="KAG8519365.1"/>
    </source>
</evidence>
<comment type="caution">
    <text evidence="1">The sequence shown here is derived from an EMBL/GenBank/DDBJ whole genome shotgun (WGS) entry which is preliminary data.</text>
</comment>
<name>A0A8J6DTK9_GALPY</name>
<gene>
    <name evidence="1" type="ORF">J0S82_009479</name>
</gene>
<organism evidence="1 2">
    <name type="scientific">Galemys pyrenaicus</name>
    <name type="common">Iberian desman</name>
    <name type="synonym">Pyrenean desman</name>
    <dbReference type="NCBI Taxonomy" id="202257"/>
    <lineage>
        <taxon>Eukaryota</taxon>
        <taxon>Metazoa</taxon>
        <taxon>Chordata</taxon>
        <taxon>Craniata</taxon>
        <taxon>Vertebrata</taxon>
        <taxon>Euteleostomi</taxon>
        <taxon>Mammalia</taxon>
        <taxon>Eutheria</taxon>
        <taxon>Laurasiatheria</taxon>
        <taxon>Eulipotyphla</taxon>
        <taxon>Talpidae</taxon>
        <taxon>Galemys</taxon>
    </lineage>
</organism>
<keyword evidence="2" id="KW-1185">Reference proteome</keyword>
<reference evidence="1" key="1">
    <citation type="journal article" date="2021" name="Evol. Appl.">
        <title>The genome of the Pyrenean desman and the effects of bottlenecks and inbreeding on the genomic landscape of an endangered species.</title>
        <authorList>
            <person name="Escoda L."/>
            <person name="Castresana J."/>
        </authorList>
    </citation>
    <scope>NUCLEOTIDE SEQUENCE</scope>
    <source>
        <strain evidence="1">IBE-C5619</strain>
    </source>
</reference>
<accession>A0A8J6DTK9</accession>